<dbReference type="InterPro" id="IPR026990">
    <property type="entry name" value="TnpW"/>
</dbReference>
<accession>A0A2V5JTZ4</accession>
<comment type="caution">
    <text evidence="1">The sequence shown here is derived from an EMBL/GenBank/DDBJ whole genome shotgun (WGS) entry which is preliminary data.</text>
</comment>
<protein>
    <recommendedName>
        <fullName evidence="3">Transposon-encoded protein TnpW</fullName>
    </recommendedName>
</protein>
<dbReference type="AlphaFoldDB" id="A0A2V5JTZ4"/>
<evidence type="ECO:0008006" key="3">
    <source>
        <dbReference type="Google" id="ProtNLM"/>
    </source>
</evidence>
<evidence type="ECO:0000313" key="1">
    <source>
        <dbReference type="EMBL" id="PYI50055.1"/>
    </source>
</evidence>
<proteinExistence type="predicted"/>
<sequence length="64" mass="7351">MTENQNPDAVPPQPDLPVAARRISCKIGSTTYDVTIHFSKTSKENMNDKILRLVRNDLQRRQLE</sequence>
<gene>
    <name evidence="1" type="ORF">DLM86_30880</name>
</gene>
<evidence type="ECO:0000313" key="2">
    <source>
        <dbReference type="Proteomes" id="UP000247476"/>
    </source>
</evidence>
<organism evidence="1 2">
    <name type="scientific">Paenibacillus flagellatus</name>
    <dbReference type="NCBI Taxonomy" id="2211139"/>
    <lineage>
        <taxon>Bacteria</taxon>
        <taxon>Bacillati</taxon>
        <taxon>Bacillota</taxon>
        <taxon>Bacilli</taxon>
        <taxon>Bacillales</taxon>
        <taxon>Paenibacillaceae</taxon>
        <taxon>Paenibacillus</taxon>
    </lineage>
</organism>
<dbReference type="OrthoDB" id="9804138at2"/>
<dbReference type="Pfam" id="PF14202">
    <property type="entry name" value="TnpW"/>
    <property type="match status" value="1"/>
</dbReference>
<dbReference type="RefSeq" id="WP_110843982.1">
    <property type="nucleotide sequence ID" value="NZ_QJVJ01000023.1"/>
</dbReference>
<name>A0A2V5JTZ4_9BACL</name>
<dbReference type="EMBL" id="QJVJ01000023">
    <property type="protein sequence ID" value="PYI50055.1"/>
    <property type="molecule type" value="Genomic_DNA"/>
</dbReference>
<keyword evidence="2" id="KW-1185">Reference proteome</keyword>
<reference evidence="1 2" key="1">
    <citation type="submission" date="2018-05" db="EMBL/GenBank/DDBJ databases">
        <title>Paenibacillus flagellatus sp. nov., isolated from selenium mineral soil.</title>
        <authorList>
            <person name="Dai X."/>
        </authorList>
    </citation>
    <scope>NUCLEOTIDE SEQUENCE [LARGE SCALE GENOMIC DNA]</scope>
    <source>
        <strain evidence="1 2">DXL2</strain>
    </source>
</reference>
<dbReference type="Proteomes" id="UP000247476">
    <property type="component" value="Unassembled WGS sequence"/>
</dbReference>